<comment type="caution">
    <text evidence="1">The sequence shown here is derived from an EMBL/GenBank/DDBJ whole genome shotgun (WGS) entry which is preliminary data.</text>
</comment>
<dbReference type="EMBL" id="QRON01000004">
    <property type="protein sequence ID" value="RHL28620.1"/>
    <property type="molecule type" value="Genomic_DNA"/>
</dbReference>
<accession>A0A415JXI7</accession>
<dbReference type="Proteomes" id="UP000283297">
    <property type="component" value="Unassembled WGS sequence"/>
</dbReference>
<gene>
    <name evidence="1" type="ORF">DW028_08215</name>
</gene>
<dbReference type="RefSeq" id="WP_118370013.1">
    <property type="nucleotide sequence ID" value="NZ_QRON01000004.1"/>
</dbReference>
<sequence length="185" mass="21176">MYNDKILVFLSRPNPFLDVHQYFISKLQEQFDKYNIQTVTLQADNYDLTDSINYLKGMIKQCYGIAIIGFKQIFIETGSKKKGGRENPTFYYPNEIDISGQALTSPFCHIEGTIGLLNDLPLLVINEEGVREEGIIKGGKFCVKTNKFNLSSIDSFFDDKTVEQQIAVWAGKVTEYYLFLNLKKV</sequence>
<evidence type="ECO:0000313" key="1">
    <source>
        <dbReference type="EMBL" id="RHL28620.1"/>
    </source>
</evidence>
<proteinExistence type="predicted"/>
<name>A0A415JXI7_9FIRM</name>
<evidence type="ECO:0000313" key="2">
    <source>
        <dbReference type="Proteomes" id="UP000283297"/>
    </source>
</evidence>
<reference evidence="1 2" key="1">
    <citation type="submission" date="2018-08" db="EMBL/GenBank/DDBJ databases">
        <title>A genome reference for cultivated species of the human gut microbiota.</title>
        <authorList>
            <person name="Zou Y."/>
            <person name="Xue W."/>
            <person name="Luo G."/>
        </authorList>
    </citation>
    <scope>NUCLEOTIDE SEQUENCE [LARGE SCALE GENOMIC DNA]</scope>
    <source>
        <strain evidence="1 2">AF38-24</strain>
    </source>
</reference>
<protein>
    <submittedName>
        <fullName evidence="1">Uncharacterized protein</fullName>
    </submittedName>
</protein>
<organism evidence="1 2">
    <name type="scientific">Agathobacter rectalis</name>
    <dbReference type="NCBI Taxonomy" id="39491"/>
    <lineage>
        <taxon>Bacteria</taxon>
        <taxon>Bacillati</taxon>
        <taxon>Bacillota</taxon>
        <taxon>Clostridia</taxon>
        <taxon>Lachnospirales</taxon>
        <taxon>Lachnospiraceae</taxon>
        <taxon>Agathobacter</taxon>
    </lineage>
</organism>
<dbReference type="AlphaFoldDB" id="A0A415JXI7"/>